<name>A0ABZ0Q9C6_9VIBR</name>
<proteinExistence type="predicted"/>
<accession>A0ABZ0Q9C6</accession>
<dbReference type="InterPro" id="IPR029068">
    <property type="entry name" value="Glyas_Bleomycin-R_OHBP_Dase"/>
</dbReference>
<evidence type="ECO:0000313" key="3">
    <source>
        <dbReference type="Proteomes" id="UP001304071"/>
    </source>
</evidence>
<organism evidence="2 3">
    <name type="scientific">Vibrio porteresiae DSM 19223</name>
    <dbReference type="NCBI Taxonomy" id="1123496"/>
    <lineage>
        <taxon>Bacteria</taxon>
        <taxon>Pseudomonadati</taxon>
        <taxon>Pseudomonadota</taxon>
        <taxon>Gammaproteobacteria</taxon>
        <taxon>Vibrionales</taxon>
        <taxon>Vibrionaceae</taxon>
        <taxon>Vibrio</taxon>
    </lineage>
</organism>
<evidence type="ECO:0000259" key="1">
    <source>
        <dbReference type="Pfam" id="PF00903"/>
    </source>
</evidence>
<dbReference type="EMBL" id="CP138203">
    <property type="protein sequence ID" value="WPC73009.1"/>
    <property type="molecule type" value="Genomic_DNA"/>
</dbReference>
<dbReference type="PANTHER" id="PTHR35006">
    <property type="entry name" value="GLYOXALASE FAMILY PROTEIN (AFU_ORTHOLOGUE AFUA_5G14830)"/>
    <property type="match status" value="1"/>
</dbReference>
<keyword evidence="3" id="KW-1185">Reference proteome</keyword>
<evidence type="ECO:0000313" key="2">
    <source>
        <dbReference type="EMBL" id="WPC73009.1"/>
    </source>
</evidence>
<dbReference type="InterPro" id="IPR004360">
    <property type="entry name" value="Glyas_Fos-R_dOase_dom"/>
</dbReference>
<dbReference type="CDD" id="cd07262">
    <property type="entry name" value="VOC_like"/>
    <property type="match status" value="1"/>
</dbReference>
<protein>
    <submittedName>
        <fullName evidence="2">VOC family protein</fullName>
    </submittedName>
</protein>
<dbReference type="Gene3D" id="3.10.180.10">
    <property type="entry name" value="2,3-Dihydroxybiphenyl 1,2-Dioxygenase, domain 1"/>
    <property type="match status" value="1"/>
</dbReference>
<sequence>MFSHIMLGSDDIEQSKRFYDAIMQELGYPAGVIDAKGRIAYSGNGGRFMITKPINGEKATYGNGMTIGFAATSEEQVNAWHAAGVANGGTTCENPPGLRVAGTRQLYLAYLRDPFGNKLCAAYVLSA</sequence>
<feature type="domain" description="Glyoxalase/fosfomycin resistance/dioxygenase" evidence="1">
    <location>
        <begin position="3"/>
        <end position="120"/>
    </location>
</feature>
<dbReference type="Pfam" id="PF00903">
    <property type="entry name" value="Glyoxalase"/>
    <property type="match status" value="1"/>
</dbReference>
<reference evidence="2 3" key="1">
    <citation type="submission" date="2023-11" db="EMBL/GenBank/DDBJ databases">
        <title>Plant-associative lifestyle of Vibrio porteresiae and its evolutionary dynamics.</title>
        <authorList>
            <person name="Rameshkumar N."/>
            <person name="Kirti K."/>
        </authorList>
    </citation>
    <scope>NUCLEOTIDE SEQUENCE [LARGE SCALE GENOMIC DNA]</scope>
    <source>
        <strain evidence="2 3">MSSRF30</strain>
    </source>
</reference>
<dbReference type="RefSeq" id="WP_261892818.1">
    <property type="nucleotide sequence ID" value="NZ_AP024895.1"/>
</dbReference>
<gene>
    <name evidence="2" type="ORF">R8Z52_12865</name>
</gene>
<dbReference type="SUPFAM" id="SSF54593">
    <property type="entry name" value="Glyoxalase/Bleomycin resistance protein/Dihydroxybiphenyl dioxygenase"/>
    <property type="match status" value="1"/>
</dbReference>
<dbReference type="Proteomes" id="UP001304071">
    <property type="component" value="Chromosome 1"/>
</dbReference>
<dbReference type="PANTHER" id="PTHR35006:SF1">
    <property type="entry name" value="BLL2941 PROTEIN"/>
    <property type="match status" value="1"/>
</dbReference>